<organism evidence="1 2">
    <name type="scientific">Tenebrio molitor</name>
    <name type="common">Yellow mealworm beetle</name>
    <dbReference type="NCBI Taxonomy" id="7067"/>
    <lineage>
        <taxon>Eukaryota</taxon>
        <taxon>Metazoa</taxon>
        <taxon>Ecdysozoa</taxon>
        <taxon>Arthropoda</taxon>
        <taxon>Hexapoda</taxon>
        <taxon>Insecta</taxon>
        <taxon>Pterygota</taxon>
        <taxon>Neoptera</taxon>
        <taxon>Endopterygota</taxon>
        <taxon>Coleoptera</taxon>
        <taxon>Polyphaga</taxon>
        <taxon>Cucujiformia</taxon>
        <taxon>Tenebrionidae</taxon>
        <taxon>Tenebrio</taxon>
    </lineage>
</organism>
<dbReference type="AlphaFoldDB" id="A0A8J6HKE2"/>
<keyword evidence="2" id="KW-1185">Reference proteome</keyword>
<accession>A0A8J6HKE2</accession>
<dbReference type="Proteomes" id="UP000719412">
    <property type="component" value="Unassembled WGS sequence"/>
</dbReference>
<reference evidence="1" key="1">
    <citation type="journal article" date="2020" name="J Insects Food Feed">
        <title>The yellow mealworm (Tenebrio molitor) genome: a resource for the emerging insects as food and feed industry.</title>
        <authorList>
            <person name="Eriksson T."/>
            <person name="Andere A."/>
            <person name="Kelstrup H."/>
            <person name="Emery V."/>
            <person name="Picard C."/>
        </authorList>
    </citation>
    <scope>NUCLEOTIDE SEQUENCE</scope>
    <source>
        <strain evidence="1">Stoneville</strain>
        <tissue evidence="1">Whole head</tissue>
    </source>
</reference>
<comment type="caution">
    <text evidence="1">The sequence shown here is derived from an EMBL/GenBank/DDBJ whole genome shotgun (WGS) entry which is preliminary data.</text>
</comment>
<evidence type="ECO:0000313" key="1">
    <source>
        <dbReference type="EMBL" id="KAH0816240.1"/>
    </source>
</evidence>
<protein>
    <submittedName>
        <fullName evidence="1">Uncharacterized protein</fullName>
    </submittedName>
</protein>
<evidence type="ECO:0000313" key="2">
    <source>
        <dbReference type="Proteomes" id="UP000719412"/>
    </source>
</evidence>
<dbReference type="EMBL" id="JABDTM020021837">
    <property type="protein sequence ID" value="KAH0816240.1"/>
    <property type="molecule type" value="Genomic_DNA"/>
</dbReference>
<sequence length="135" mass="14835">MEIFWAGIGPKTCVIPNLHIPTPGGLQPVMNPHRHDAAIPTDQTGCKTENNKLRCMMDAFNNFLNAALEICESAWGKAHRRNSLRSVGRDGVSQKKTSITGAYFPKGSLWILIGGEVLRVIGGEVLRALMIPQER</sequence>
<name>A0A8J6HKE2_TENMO</name>
<gene>
    <name evidence="1" type="ORF">GEV33_006551</name>
</gene>
<reference evidence="1" key="2">
    <citation type="submission" date="2021-08" db="EMBL/GenBank/DDBJ databases">
        <authorList>
            <person name="Eriksson T."/>
        </authorList>
    </citation>
    <scope>NUCLEOTIDE SEQUENCE</scope>
    <source>
        <strain evidence="1">Stoneville</strain>
        <tissue evidence="1">Whole head</tissue>
    </source>
</reference>
<proteinExistence type="predicted"/>